<feature type="domain" description="TnsA endonuclease N-terminal" evidence="1">
    <location>
        <begin position="48"/>
        <end position="127"/>
    </location>
</feature>
<evidence type="ECO:0000313" key="3">
    <source>
        <dbReference type="Proteomes" id="UP000190848"/>
    </source>
</evidence>
<evidence type="ECO:0000259" key="1">
    <source>
        <dbReference type="Pfam" id="PF08722"/>
    </source>
</evidence>
<proteinExistence type="predicted"/>
<dbReference type="RefSeq" id="WP_078395969.1">
    <property type="nucleotide sequence ID" value="NZ_CP016374.1"/>
</dbReference>
<dbReference type="Pfam" id="PF08722">
    <property type="entry name" value="Tn7_TnsA-like_N"/>
    <property type="match status" value="1"/>
</dbReference>
<name>A0AAU8UT10_9FLAO</name>
<dbReference type="InterPro" id="IPR011856">
    <property type="entry name" value="tRNA_endonuc-like_dom_sf"/>
</dbReference>
<gene>
    <name evidence="2" type="ORF">BBD32_08250</name>
</gene>
<dbReference type="Proteomes" id="UP000190848">
    <property type="component" value="Chromosome"/>
</dbReference>
<dbReference type="GO" id="GO:0003676">
    <property type="term" value="F:nucleic acid binding"/>
    <property type="evidence" value="ECO:0007669"/>
    <property type="project" value="InterPro"/>
</dbReference>
<organism evidence="2 3">
    <name type="scientific">Elizabethkingia anophelis</name>
    <dbReference type="NCBI Taxonomy" id="1117645"/>
    <lineage>
        <taxon>Bacteria</taxon>
        <taxon>Pseudomonadati</taxon>
        <taxon>Bacteroidota</taxon>
        <taxon>Flavobacteriia</taxon>
        <taxon>Flavobacteriales</taxon>
        <taxon>Weeksellaceae</taxon>
        <taxon>Elizabethkingia</taxon>
    </lineage>
</organism>
<accession>A0AAU8UT10</accession>
<sequence length="230" mass="27427">MLKFNKRVREISVKSSSLSGVININSVKQPIQFESSLERDFIFLLEFNRDIKQYLEQPLEIVYNDESGKQRKYIPDFIITYYDRPTEIIEIKYESTLKAMKEELQMKFLAAKKYCEKQGFIFKVITDKYIREEKRIELQNSLFLSRYKDFFDNIDKQKSAFPTVNSDLTILYKNIKSLGKVSVRELVNKSTRDENKQAELIFLTWYMVANNYLYANFTERLTLDSLVWLS</sequence>
<reference evidence="2 3" key="1">
    <citation type="submission" date="2016-07" db="EMBL/GenBank/DDBJ databases">
        <title>Revisiting the taxonomy of the Elizabethkingia Genus using Whole-Genome Sequencing, Optical Mapping, and MALDI-TOF, along with proposal of three novel Elizabethkingia species: Elizabethkingia bruuniana sp. nov., Elizabethkingia ursingii sp. nov., and Elizabethkingia occulta sp. nov.</title>
        <authorList>
            <person name="Nicholson A.C."/>
        </authorList>
    </citation>
    <scope>NUCLEOTIDE SEQUENCE [LARGE SCALE GENOMIC DNA]</scope>
    <source>
        <strain evidence="2 3">F3201</strain>
    </source>
</reference>
<dbReference type="EMBL" id="CP016374">
    <property type="protein sequence ID" value="AQX01453.1"/>
    <property type="molecule type" value="Genomic_DNA"/>
</dbReference>
<evidence type="ECO:0000313" key="2">
    <source>
        <dbReference type="EMBL" id="AQX01453.1"/>
    </source>
</evidence>
<dbReference type="Gene3D" id="3.40.1350.10">
    <property type="match status" value="1"/>
</dbReference>
<protein>
    <recommendedName>
        <fullName evidence="1">TnsA endonuclease N-terminal domain-containing protein</fullName>
    </recommendedName>
</protein>
<dbReference type="InterPro" id="IPR014833">
    <property type="entry name" value="TnsA_N"/>
</dbReference>
<dbReference type="AlphaFoldDB" id="A0AAU8UT10"/>